<reference evidence="2 3" key="1">
    <citation type="journal article" date="2019" name="Commun. Biol.">
        <title>The bagworm genome reveals a unique fibroin gene that provides high tensile strength.</title>
        <authorList>
            <person name="Kono N."/>
            <person name="Nakamura H."/>
            <person name="Ohtoshi R."/>
            <person name="Tomita M."/>
            <person name="Numata K."/>
            <person name="Arakawa K."/>
        </authorList>
    </citation>
    <scope>NUCLEOTIDE SEQUENCE [LARGE SCALE GENOMIC DNA]</scope>
</reference>
<name>A0A4C1WXJ6_EUMVA</name>
<feature type="compositionally biased region" description="Polar residues" evidence="1">
    <location>
        <begin position="27"/>
        <end position="38"/>
    </location>
</feature>
<sequence length="135" mass="14965">MNYVTVELALRYHVQKLSSNREDVSRSPRNTGTVEPTMSRYSIRALNPSRGSVGQRKTQPAVAQPPVQGRRSRLDFAKETLVIEAAISEKNSLAHLLRSLLLTALEQLMRRYCAAARQAAAHPIVPVLAVSPSIY</sequence>
<evidence type="ECO:0000313" key="3">
    <source>
        <dbReference type="Proteomes" id="UP000299102"/>
    </source>
</evidence>
<comment type="caution">
    <text evidence="2">The sequence shown here is derived from an EMBL/GenBank/DDBJ whole genome shotgun (WGS) entry which is preliminary data.</text>
</comment>
<feature type="compositionally biased region" description="Polar residues" evidence="1">
    <location>
        <begin position="49"/>
        <end position="58"/>
    </location>
</feature>
<proteinExistence type="predicted"/>
<gene>
    <name evidence="2" type="ORF">EVAR_11653_1</name>
</gene>
<keyword evidence="3" id="KW-1185">Reference proteome</keyword>
<dbReference type="AlphaFoldDB" id="A0A4C1WXJ6"/>
<dbReference type="Proteomes" id="UP000299102">
    <property type="component" value="Unassembled WGS sequence"/>
</dbReference>
<accession>A0A4C1WXJ6</accession>
<dbReference type="EMBL" id="BGZK01000656">
    <property type="protein sequence ID" value="GBP54899.1"/>
    <property type="molecule type" value="Genomic_DNA"/>
</dbReference>
<feature type="region of interest" description="Disordered" evidence="1">
    <location>
        <begin position="19"/>
        <end position="38"/>
    </location>
</feature>
<protein>
    <submittedName>
        <fullName evidence="2">Uncharacterized protein</fullName>
    </submittedName>
</protein>
<evidence type="ECO:0000256" key="1">
    <source>
        <dbReference type="SAM" id="MobiDB-lite"/>
    </source>
</evidence>
<feature type="region of interest" description="Disordered" evidence="1">
    <location>
        <begin position="47"/>
        <end position="69"/>
    </location>
</feature>
<evidence type="ECO:0000313" key="2">
    <source>
        <dbReference type="EMBL" id="GBP54899.1"/>
    </source>
</evidence>
<organism evidence="2 3">
    <name type="scientific">Eumeta variegata</name>
    <name type="common">Bagworm moth</name>
    <name type="synonym">Eumeta japonica</name>
    <dbReference type="NCBI Taxonomy" id="151549"/>
    <lineage>
        <taxon>Eukaryota</taxon>
        <taxon>Metazoa</taxon>
        <taxon>Ecdysozoa</taxon>
        <taxon>Arthropoda</taxon>
        <taxon>Hexapoda</taxon>
        <taxon>Insecta</taxon>
        <taxon>Pterygota</taxon>
        <taxon>Neoptera</taxon>
        <taxon>Endopterygota</taxon>
        <taxon>Lepidoptera</taxon>
        <taxon>Glossata</taxon>
        <taxon>Ditrysia</taxon>
        <taxon>Tineoidea</taxon>
        <taxon>Psychidae</taxon>
        <taxon>Oiketicinae</taxon>
        <taxon>Eumeta</taxon>
    </lineage>
</organism>